<accession>A0A2W7Q892</accession>
<comment type="caution">
    <text evidence="2">The sequence shown here is derived from an EMBL/GenBank/DDBJ whole genome shotgun (WGS) entry which is preliminary data.</text>
</comment>
<dbReference type="AlphaFoldDB" id="A0A2W7Q892"/>
<reference evidence="2 3" key="1">
    <citation type="submission" date="2018-06" db="EMBL/GenBank/DDBJ databases">
        <title>Genomic Encyclopedia of Archaeal and Bacterial Type Strains, Phase II (KMG-II): from individual species to whole genera.</title>
        <authorList>
            <person name="Goeker M."/>
        </authorList>
    </citation>
    <scope>NUCLEOTIDE SEQUENCE [LARGE SCALE GENOMIC DNA]</scope>
    <source>
        <strain evidence="2 3">DSM 13087</strain>
    </source>
</reference>
<protein>
    <submittedName>
        <fullName evidence="2">Uncharacterized protein</fullName>
    </submittedName>
</protein>
<evidence type="ECO:0000313" key="2">
    <source>
        <dbReference type="EMBL" id="PZX37209.1"/>
    </source>
</evidence>
<organism evidence="2 3">
    <name type="scientific">Roseinatronobacter thiooxidans</name>
    <dbReference type="NCBI Taxonomy" id="121821"/>
    <lineage>
        <taxon>Bacteria</taxon>
        <taxon>Pseudomonadati</taxon>
        <taxon>Pseudomonadota</taxon>
        <taxon>Alphaproteobacteria</taxon>
        <taxon>Rhodobacterales</taxon>
        <taxon>Paracoccaceae</taxon>
        <taxon>Roseinatronobacter</taxon>
    </lineage>
</organism>
<feature type="region of interest" description="Disordered" evidence="1">
    <location>
        <begin position="1"/>
        <end position="29"/>
    </location>
</feature>
<evidence type="ECO:0000313" key="3">
    <source>
        <dbReference type="Proteomes" id="UP000249364"/>
    </source>
</evidence>
<gene>
    <name evidence="2" type="ORF">LY56_03209</name>
</gene>
<proteinExistence type="predicted"/>
<evidence type="ECO:0000256" key="1">
    <source>
        <dbReference type="SAM" id="MobiDB-lite"/>
    </source>
</evidence>
<dbReference type="EMBL" id="QKZQ01000022">
    <property type="protein sequence ID" value="PZX37209.1"/>
    <property type="molecule type" value="Genomic_DNA"/>
</dbReference>
<dbReference type="Proteomes" id="UP000249364">
    <property type="component" value="Unassembled WGS sequence"/>
</dbReference>
<keyword evidence="3" id="KW-1185">Reference proteome</keyword>
<feature type="non-terminal residue" evidence="2">
    <location>
        <position position="47"/>
    </location>
</feature>
<name>A0A2W7Q892_9RHOB</name>
<sequence length="47" mass="5153">MRRISKQSGGLFARRTNAPPEALNGRYPSSSRITKSVFTRASAIFPA</sequence>